<name>A0A0F9LEL7_9ZZZZ</name>
<accession>A0A0F9LEL7</accession>
<feature type="region of interest" description="Disordered" evidence="1">
    <location>
        <begin position="1"/>
        <end position="27"/>
    </location>
</feature>
<sequence>MGIRNKGRTTTTSTREYGRKSYKGSPKQSYRGLFKAVTNYAMYERIVEPHSEFIKPYLTGGNYQAMEHFYPPPTTKFNQYGWNSYGNMSFNGFNYPNLAGPEFSGSFPDDTKLGWIGWYITGCSMDCPILIRGDACGTEICCTLTAFQPVSGAFVQGGDGVALTNYDAFKVCFKVAAETSQTSVVVGVATRPKSRTHTKSGSCTQTIGIDCFDLCANPTALTIDTGTTGETIAPGGTSTVAVLGGVGPYTWSDPGTGYSWDNATTDGLSNTLNAVAEGGG</sequence>
<dbReference type="AlphaFoldDB" id="A0A0F9LEL7"/>
<proteinExistence type="predicted"/>
<organism evidence="2">
    <name type="scientific">marine sediment metagenome</name>
    <dbReference type="NCBI Taxonomy" id="412755"/>
    <lineage>
        <taxon>unclassified sequences</taxon>
        <taxon>metagenomes</taxon>
        <taxon>ecological metagenomes</taxon>
    </lineage>
</organism>
<evidence type="ECO:0000313" key="2">
    <source>
        <dbReference type="EMBL" id="KKM93374.1"/>
    </source>
</evidence>
<gene>
    <name evidence="2" type="ORF">LCGC14_1209020</name>
</gene>
<reference evidence="2" key="1">
    <citation type="journal article" date="2015" name="Nature">
        <title>Complex archaea that bridge the gap between prokaryotes and eukaryotes.</title>
        <authorList>
            <person name="Spang A."/>
            <person name="Saw J.H."/>
            <person name="Jorgensen S.L."/>
            <person name="Zaremba-Niedzwiedzka K."/>
            <person name="Martijn J."/>
            <person name="Lind A.E."/>
            <person name="van Eijk R."/>
            <person name="Schleper C."/>
            <person name="Guy L."/>
            <person name="Ettema T.J."/>
        </authorList>
    </citation>
    <scope>NUCLEOTIDE SEQUENCE</scope>
</reference>
<evidence type="ECO:0000256" key="1">
    <source>
        <dbReference type="SAM" id="MobiDB-lite"/>
    </source>
</evidence>
<comment type="caution">
    <text evidence="2">The sequence shown here is derived from an EMBL/GenBank/DDBJ whole genome shotgun (WGS) entry which is preliminary data.</text>
</comment>
<protein>
    <submittedName>
        <fullName evidence="2">Uncharacterized protein</fullName>
    </submittedName>
</protein>
<dbReference type="EMBL" id="LAZR01006272">
    <property type="protein sequence ID" value="KKM93374.1"/>
    <property type="molecule type" value="Genomic_DNA"/>
</dbReference>